<protein>
    <submittedName>
        <fullName evidence="12">Arabinan endo-1,5-alpha-L-arabinosidase</fullName>
    </submittedName>
</protein>
<dbReference type="PROSITE" id="PS51257">
    <property type="entry name" value="PROKAR_LIPOPROTEIN"/>
    <property type="match status" value="1"/>
</dbReference>
<keyword evidence="6" id="KW-0326">Glycosidase</keyword>
<dbReference type="PANTHER" id="PTHR43301">
    <property type="entry name" value="ARABINAN ENDO-1,5-ALPHA-L-ARABINOSIDASE"/>
    <property type="match status" value="1"/>
</dbReference>
<comment type="pathway">
    <text evidence="1">Glycan metabolism; L-arabinan degradation.</text>
</comment>
<dbReference type="SUPFAM" id="SSF49899">
    <property type="entry name" value="Concanavalin A-like lectins/glucanases"/>
    <property type="match status" value="2"/>
</dbReference>
<dbReference type="SMART" id="SM00560">
    <property type="entry name" value="LamGL"/>
    <property type="match status" value="1"/>
</dbReference>
<dbReference type="EMBL" id="RJUK01000001">
    <property type="protein sequence ID" value="ROQ20359.1"/>
    <property type="molecule type" value="Genomic_DNA"/>
</dbReference>
<dbReference type="Gene3D" id="2.115.10.20">
    <property type="entry name" value="Glycosyl hydrolase domain, family 43"/>
    <property type="match status" value="1"/>
</dbReference>
<dbReference type="Gene3D" id="2.60.40.1080">
    <property type="match status" value="1"/>
</dbReference>
<feature type="chain" id="PRO_5018202169" evidence="10">
    <location>
        <begin position="18"/>
        <end position="1146"/>
    </location>
</feature>
<feature type="site" description="Important for catalytic activity, responsible for pKa modulation of the active site Glu and correct orientation of both the proton donor and substrate" evidence="8">
    <location>
        <position position="237"/>
    </location>
</feature>
<gene>
    <name evidence="12" type="ORF">EDC38_0960</name>
</gene>
<evidence type="ECO:0000259" key="11">
    <source>
        <dbReference type="SMART" id="SM00560"/>
    </source>
</evidence>
<keyword evidence="13" id="KW-1185">Reference proteome</keyword>
<name>A0A3N1NX03_9GAMM</name>
<feature type="domain" description="LamG-like jellyroll fold" evidence="11">
    <location>
        <begin position="697"/>
        <end position="837"/>
    </location>
</feature>
<evidence type="ECO:0000256" key="1">
    <source>
        <dbReference type="ARBA" id="ARBA00004834"/>
    </source>
</evidence>
<feature type="active site" description="Proton donor" evidence="7">
    <location>
        <position position="290"/>
    </location>
</feature>
<evidence type="ECO:0000256" key="6">
    <source>
        <dbReference type="ARBA" id="ARBA00023295"/>
    </source>
</evidence>
<comment type="caution">
    <text evidence="12">The sequence shown here is derived from an EMBL/GenBank/DDBJ whole genome shotgun (WGS) entry which is preliminary data.</text>
</comment>
<dbReference type="Gene3D" id="2.60.120.200">
    <property type="match status" value="2"/>
</dbReference>
<dbReference type="Gene3D" id="2.40.128.10">
    <property type="match status" value="1"/>
</dbReference>
<feature type="signal peptide" evidence="10">
    <location>
        <begin position="1"/>
        <end position="17"/>
    </location>
</feature>
<dbReference type="Pfam" id="PF20578">
    <property type="entry name" value="aBig_2"/>
    <property type="match status" value="2"/>
</dbReference>
<evidence type="ECO:0000256" key="3">
    <source>
        <dbReference type="ARBA" id="ARBA00022729"/>
    </source>
</evidence>
<dbReference type="RefSeq" id="WP_123637527.1">
    <property type="nucleotide sequence ID" value="NZ_RJUK01000001.1"/>
</dbReference>
<dbReference type="PANTHER" id="PTHR43301:SF3">
    <property type="entry name" value="ARABINAN ENDO-1,5-ALPHA-L-ARABINOSIDASE A-RELATED"/>
    <property type="match status" value="1"/>
</dbReference>
<evidence type="ECO:0000256" key="10">
    <source>
        <dbReference type="SAM" id="SignalP"/>
    </source>
</evidence>
<dbReference type="InterPro" id="IPR006558">
    <property type="entry name" value="LamG-like"/>
</dbReference>
<dbReference type="Pfam" id="PF16369">
    <property type="entry name" value="GH43_C"/>
    <property type="match status" value="1"/>
</dbReference>
<evidence type="ECO:0000313" key="13">
    <source>
        <dbReference type="Proteomes" id="UP000273643"/>
    </source>
</evidence>
<evidence type="ECO:0000256" key="5">
    <source>
        <dbReference type="ARBA" id="ARBA00023157"/>
    </source>
</evidence>
<comment type="similarity">
    <text evidence="2">Belongs to the glycosyl hydrolase 43 family.</text>
</comment>
<dbReference type="Pfam" id="PF13385">
    <property type="entry name" value="Laminin_G_3"/>
    <property type="match status" value="2"/>
</dbReference>
<reference evidence="12 13" key="1">
    <citation type="submission" date="2018-11" db="EMBL/GenBank/DDBJ databases">
        <title>Genomic Encyclopedia of Type Strains, Phase IV (KMG-IV): sequencing the most valuable type-strain genomes for metagenomic binning, comparative biology and taxonomic classification.</title>
        <authorList>
            <person name="Goeker M."/>
        </authorList>
    </citation>
    <scope>NUCLEOTIDE SEQUENCE [LARGE SCALE GENOMIC DNA]</scope>
    <source>
        <strain evidence="12 13">DSM 16974</strain>
    </source>
</reference>
<dbReference type="InterPro" id="IPR050727">
    <property type="entry name" value="GH43_arabinanases"/>
</dbReference>
<dbReference type="AlphaFoldDB" id="A0A3N1NX03"/>
<feature type="compositionally biased region" description="Low complexity" evidence="9">
    <location>
        <begin position="28"/>
        <end position="56"/>
    </location>
</feature>
<dbReference type="InterPro" id="IPR023296">
    <property type="entry name" value="Glyco_hydro_beta-prop_sf"/>
</dbReference>
<feature type="active site" description="Proton acceptor" evidence="7">
    <location>
        <position position="82"/>
    </location>
</feature>
<dbReference type="OrthoDB" id="9801455at2"/>
<accession>A0A3N1NX03</accession>
<dbReference type="InterPro" id="IPR046780">
    <property type="entry name" value="aBig_2"/>
</dbReference>
<dbReference type="InterPro" id="IPR006710">
    <property type="entry name" value="Glyco_hydro_43"/>
</dbReference>
<dbReference type="GO" id="GO:0005975">
    <property type="term" value="P:carbohydrate metabolic process"/>
    <property type="evidence" value="ECO:0007669"/>
    <property type="project" value="InterPro"/>
</dbReference>
<evidence type="ECO:0000256" key="4">
    <source>
        <dbReference type="ARBA" id="ARBA00022801"/>
    </source>
</evidence>
<evidence type="ECO:0000256" key="2">
    <source>
        <dbReference type="ARBA" id="ARBA00009865"/>
    </source>
</evidence>
<dbReference type="GO" id="GO:0004553">
    <property type="term" value="F:hydrolase activity, hydrolyzing O-glycosyl compounds"/>
    <property type="evidence" value="ECO:0007669"/>
    <property type="project" value="InterPro"/>
</dbReference>
<dbReference type="SUPFAM" id="SSF75005">
    <property type="entry name" value="Arabinanase/levansucrase/invertase"/>
    <property type="match status" value="1"/>
</dbReference>
<dbReference type="InterPro" id="IPR032291">
    <property type="entry name" value="Abn2_C"/>
</dbReference>
<evidence type="ECO:0000256" key="7">
    <source>
        <dbReference type="PIRSR" id="PIRSR606710-1"/>
    </source>
</evidence>
<proteinExistence type="inferred from homology"/>
<keyword evidence="4" id="KW-0378">Hydrolase</keyword>
<organism evidence="12 13">
    <name type="scientific">Marinimicrobium koreense</name>
    <dbReference type="NCBI Taxonomy" id="306545"/>
    <lineage>
        <taxon>Bacteria</taxon>
        <taxon>Pseudomonadati</taxon>
        <taxon>Pseudomonadota</taxon>
        <taxon>Gammaproteobacteria</taxon>
        <taxon>Cellvibrionales</taxon>
        <taxon>Cellvibrionaceae</taxon>
        <taxon>Marinimicrobium</taxon>
    </lineage>
</organism>
<keyword evidence="5" id="KW-1015">Disulfide bond</keyword>
<keyword evidence="3 10" id="KW-0732">Signal</keyword>
<dbReference type="Pfam" id="PF04616">
    <property type="entry name" value="Glyco_hydro_43"/>
    <property type="match status" value="1"/>
</dbReference>
<evidence type="ECO:0000256" key="8">
    <source>
        <dbReference type="PIRSR" id="PIRSR606710-2"/>
    </source>
</evidence>
<sequence>MKIQRLSWVLGSTLVLAACGGSGGDSGGSSSSVASSSSSSASQVSSSSSESSSSSSLARVEPRANPTVNSELIQYNDVAVHDPSVFRDDDGTYYVVGSHLAMASSQDLITWTSEAPGIALENPDLTDYPLFGNYETEVAEGIEWTGGYVGSWASDIRKLADGKYYFYFNHCTNPASGVCDAPRSYLGLATSEDSVFGPYENQGIFLWSGQTDAEIDQGYGVGDIESYNGNIHPNAIDPHTFHDKDGNLWMIYGSYAGGIHILAMDESTGLPEPGQGYGKHLTGGDHSAIEGTFVLYSPETDYYYMFASFGGFVSTDGYNIRIARSRTPDGPYLDAEGNDMALARGGWDGIAPYGVKLMGGFNFRSRTGDDHGSRGYLAPGHNSAYYDEATGQHFLITHTRFPNRGEQHAIRVHELMATADGWLVASPHRYAPIEGDNVVDSEDVVGDYQFINHGKDINREARQSQAMTLHDDGTITGEVTGTYQLDPEALNRIVLQLDGLGAFEGQLRWQWDERIAELVPAFSAVSGSGESVWGTRLPAQSATEVLAAVAAELTLPETFKGDALTLPTDGIRGAQILWESGNEAVIGTDGQVERPAPGSGDASVNLTATILYQGEEETVTLEVLVPERMPFNRVARFEFENDLTDSTGQYEAAMSTGDRIHKVGEGNLSYTTGSAGQAVSLDGSSGVRLPDGLINNYEYTLSLWVRPNVITQFSTLVFGEVPGDTSDPLVEPSQWFSFLPSSWDENVMFWSRNNDAWFDGATGETIPAGEWSHLAVSVSQGYVQVYIDGQQAYAGGSVADFFTDNTGRFALGVNYWDLPFNGLVDEFNVYDAALSAAEVQALDIDRLSTSELLGVARDQLTLGDTSAVIEDFALPVSGPFATAVSWTSSDSSVVEVDGATAQVTRPAASDADVTLTATLSLEGQSVTRDITVTVLSEGMPEPAARFSFDDHLDDATGNMGSGTVTGNRLDNTGGSLSFDEGRVGSALSLDGTYGVALPDNLITDATYTVSMWLNPSALTQFTTAFFGAASADSWISVVPNGPGAGNTMLWSGTDWFDGDTGTQIATNTWTHFVAVNNAGNLTLYLDGEAVFTGEGFPDVFTPAETTVFGVGVNYWDTPYDGLVDELSIYDVPLSADDVAALYSSAP</sequence>
<dbReference type="InterPro" id="IPR013320">
    <property type="entry name" value="ConA-like_dom_sf"/>
</dbReference>
<feature type="region of interest" description="Disordered" evidence="9">
    <location>
        <begin position="21"/>
        <end position="63"/>
    </location>
</feature>
<evidence type="ECO:0000256" key="9">
    <source>
        <dbReference type="SAM" id="MobiDB-lite"/>
    </source>
</evidence>
<dbReference type="Proteomes" id="UP000273643">
    <property type="component" value="Unassembled WGS sequence"/>
</dbReference>
<evidence type="ECO:0000313" key="12">
    <source>
        <dbReference type="EMBL" id="ROQ20359.1"/>
    </source>
</evidence>